<organism evidence="2 3">
    <name type="scientific">Mojavia pulchra JT2-VF2</name>
    <dbReference type="NCBI Taxonomy" id="287848"/>
    <lineage>
        <taxon>Bacteria</taxon>
        <taxon>Bacillati</taxon>
        <taxon>Cyanobacteriota</taxon>
        <taxon>Cyanophyceae</taxon>
        <taxon>Nostocales</taxon>
        <taxon>Nostocaceae</taxon>
    </lineage>
</organism>
<dbReference type="InterPro" id="IPR020471">
    <property type="entry name" value="AKR"/>
</dbReference>
<feature type="domain" description="NADP-dependent oxidoreductase" evidence="1">
    <location>
        <begin position="19"/>
        <end position="320"/>
    </location>
</feature>
<dbReference type="GO" id="GO:0016491">
    <property type="term" value="F:oxidoreductase activity"/>
    <property type="evidence" value="ECO:0007669"/>
    <property type="project" value="InterPro"/>
</dbReference>
<dbReference type="AlphaFoldDB" id="A0A951Q3S2"/>
<comment type="caution">
    <text evidence="2">The sequence shown here is derived from an EMBL/GenBank/DDBJ whole genome shotgun (WGS) entry which is preliminary data.</text>
</comment>
<dbReference type="Pfam" id="PF00248">
    <property type="entry name" value="Aldo_ket_red"/>
    <property type="match status" value="1"/>
</dbReference>
<dbReference type="CDD" id="cd19101">
    <property type="entry name" value="AKR_unchar"/>
    <property type="match status" value="1"/>
</dbReference>
<dbReference type="InterPro" id="IPR036812">
    <property type="entry name" value="NAD(P)_OxRdtase_dom_sf"/>
</dbReference>
<evidence type="ECO:0000259" key="1">
    <source>
        <dbReference type="Pfam" id="PF00248"/>
    </source>
</evidence>
<dbReference type="SUPFAM" id="SSF51430">
    <property type="entry name" value="NAD(P)-linked oxidoreductase"/>
    <property type="match status" value="1"/>
</dbReference>
<dbReference type="PANTHER" id="PTHR43147:SF2">
    <property type="entry name" value="NADP-DEPENDENT OXIDOREDUCTASE DOMAIN-CONTAINING PROTEIN"/>
    <property type="match status" value="1"/>
</dbReference>
<sequence length="339" mass="38407">MNLPTVSRLQFTPDLNICRILNGMWQVSGGHGGIDPKAAIQAMFKYVDAGFTTWDLADHYGPAEDLIGEFRRQVIATRGKEALANVQAFTKWVPRPGRMTKKIVEENINISLRRMDVESLDLMQFHWWEYQDKNYLDALKYMAELQTEGKIKHLALTNFDTEHLKIIVDAGIKIVSNQVQFSLVDRRPEVNMIQFCQQQDIKLLTYGTVCGGLLSEKYLGKPEPRGFDLATVSLKKYKNMVDAWGGWQLFQELLSTLKSIADKHGVSISNVAMRYILDKPAVGGVIVGARLGISEHLEDNAKIFSFTLDAEDLNQIDAVSQQSRDLYQLIGDCGDEYRR</sequence>
<proteinExistence type="predicted"/>
<dbReference type="EMBL" id="JAHHHN010000027">
    <property type="protein sequence ID" value="MBW4564863.1"/>
    <property type="molecule type" value="Genomic_DNA"/>
</dbReference>
<dbReference type="PANTHER" id="PTHR43147">
    <property type="entry name" value="PROTEIN TAS"/>
    <property type="match status" value="1"/>
</dbReference>
<dbReference type="Proteomes" id="UP000715781">
    <property type="component" value="Unassembled WGS sequence"/>
</dbReference>
<dbReference type="Gene3D" id="3.20.20.100">
    <property type="entry name" value="NADP-dependent oxidoreductase domain"/>
    <property type="match status" value="1"/>
</dbReference>
<accession>A0A951Q3S2</accession>
<name>A0A951Q3S2_9NOST</name>
<protein>
    <submittedName>
        <fullName evidence="2">Aldo/keto reductase</fullName>
    </submittedName>
</protein>
<evidence type="ECO:0000313" key="2">
    <source>
        <dbReference type="EMBL" id="MBW4564863.1"/>
    </source>
</evidence>
<dbReference type="InterPro" id="IPR023210">
    <property type="entry name" value="NADP_OxRdtase_dom"/>
</dbReference>
<evidence type="ECO:0000313" key="3">
    <source>
        <dbReference type="Proteomes" id="UP000715781"/>
    </source>
</evidence>
<reference evidence="2" key="2">
    <citation type="journal article" date="2022" name="Microbiol. Resour. Announc.">
        <title>Metagenome Sequencing to Explore Phylogenomics of Terrestrial Cyanobacteria.</title>
        <authorList>
            <person name="Ward R.D."/>
            <person name="Stajich J.E."/>
            <person name="Johansen J.R."/>
            <person name="Huntemann M."/>
            <person name="Clum A."/>
            <person name="Foster B."/>
            <person name="Foster B."/>
            <person name="Roux S."/>
            <person name="Palaniappan K."/>
            <person name="Varghese N."/>
            <person name="Mukherjee S."/>
            <person name="Reddy T.B.K."/>
            <person name="Daum C."/>
            <person name="Copeland A."/>
            <person name="Chen I.A."/>
            <person name="Ivanova N.N."/>
            <person name="Kyrpides N.C."/>
            <person name="Shapiro N."/>
            <person name="Eloe-Fadrosh E.A."/>
            <person name="Pietrasiak N."/>
        </authorList>
    </citation>
    <scope>NUCLEOTIDE SEQUENCE</scope>
    <source>
        <strain evidence="2">JT2-VF2</strain>
    </source>
</reference>
<reference evidence="2" key="1">
    <citation type="submission" date="2021-05" db="EMBL/GenBank/DDBJ databases">
        <authorList>
            <person name="Pietrasiak N."/>
            <person name="Ward R."/>
            <person name="Stajich J.E."/>
            <person name="Kurbessoian T."/>
        </authorList>
    </citation>
    <scope>NUCLEOTIDE SEQUENCE</scope>
    <source>
        <strain evidence="2">JT2-VF2</strain>
    </source>
</reference>
<gene>
    <name evidence="2" type="ORF">KME32_27825</name>
</gene>
<dbReference type="PRINTS" id="PR00069">
    <property type="entry name" value="ALDKETRDTASE"/>
</dbReference>